<feature type="transmembrane region" description="Helical" evidence="7">
    <location>
        <begin position="106"/>
        <end position="127"/>
    </location>
</feature>
<keyword evidence="9" id="KW-0012">Acyltransferase</keyword>
<keyword evidence="3" id="KW-1003">Cell membrane</keyword>
<dbReference type="EC" id="2.3.1.-" evidence="9"/>
<keyword evidence="10" id="KW-1185">Reference proteome</keyword>
<gene>
    <name evidence="9" type="ORF">V6590_06420</name>
</gene>
<feature type="transmembrane region" description="Helical" evidence="7">
    <location>
        <begin position="245"/>
        <end position="263"/>
    </location>
</feature>
<dbReference type="InterPro" id="IPR002656">
    <property type="entry name" value="Acyl_transf_3_dom"/>
</dbReference>
<feature type="transmembrane region" description="Helical" evidence="7">
    <location>
        <begin position="216"/>
        <end position="233"/>
    </location>
</feature>
<evidence type="ECO:0000256" key="4">
    <source>
        <dbReference type="ARBA" id="ARBA00022692"/>
    </source>
</evidence>
<comment type="subcellular location">
    <subcellularLocation>
        <location evidence="1">Cell membrane</location>
        <topology evidence="1">Multi-pass membrane protein</topology>
    </subcellularLocation>
</comment>
<feature type="transmembrane region" description="Helical" evidence="7">
    <location>
        <begin position="68"/>
        <end position="86"/>
    </location>
</feature>
<evidence type="ECO:0000256" key="2">
    <source>
        <dbReference type="ARBA" id="ARBA00007400"/>
    </source>
</evidence>
<keyword evidence="5 7" id="KW-1133">Transmembrane helix</keyword>
<evidence type="ECO:0000259" key="8">
    <source>
        <dbReference type="Pfam" id="PF01757"/>
    </source>
</evidence>
<feature type="transmembrane region" description="Helical" evidence="7">
    <location>
        <begin position="169"/>
        <end position="186"/>
    </location>
</feature>
<dbReference type="RefSeq" id="WP_335421086.1">
    <property type="nucleotide sequence ID" value="NZ_JBALHR010000003.1"/>
</dbReference>
<evidence type="ECO:0000256" key="7">
    <source>
        <dbReference type="SAM" id="Phobius"/>
    </source>
</evidence>
<evidence type="ECO:0000313" key="10">
    <source>
        <dbReference type="Proteomes" id="UP001431963"/>
    </source>
</evidence>
<organism evidence="9 10">
    <name type="scientific">Gemmobacter denitrificans</name>
    <dbReference type="NCBI Taxonomy" id="3123040"/>
    <lineage>
        <taxon>Bacteria</taxon>
        <taxon>Pseudomonadati</taxon>
        <taxon>Pseudomonadota</taxon>
        <taxon>Alphaproteobacteria</taxon>
        <taxon>Rhodobacterales</taxon>
        <taxon>Paracoccaceae</taxon>
        <taxon>Gemmobacter</taxon>
    </lineage>
</organism>
<evidence type="ECO:0000313" key="9">
    <source>
        <dbReference type="EMBL" id="MEH7827775.1"/>
    </source>
</evidence>
<feature type="transmembrane region" description="Helical" evidence="7">
    <location>
        <begin position="193"/>
        <end position="210"/>
    </location>
</feature>
<comment type="caution">
    <text evidence="9">The sequence shown here is derived from an EMBL/GenBank/DDBJ whole genome shotgun (WGS) entry which is preliminary data.</text>
</comment>
<dbReference type="Pfam" id="PF01757">
    <property type="entry name" value="Acyl_transf_3"/>
    <property type="match status" value="1"/>
</dbReference>
<feature type="transmembrane region" description="Helical" evidence="7">
    <location>
        <begin position="139"/>
        <end position="157"/>
    </location>
</feature>
<reference evidence="9" key="1">
    <citation type="submission" date="2024-02" db="EMBL/GenBank/DDBJ databases">
        <title>Genome sequences of strain Gemmobacter sp. JM10B15.</title>
        <authorList>
            <person name="Zhang M."/>
        </authorList>
    </citation>
    <scope>NUCLEOTIDE SEQUENCE</scope>
    <source>
        <strain evidence="9">JM10B15</strain>
    </source>
</reference>
<protein>
    <submittedName>
        <fullName evidence="9">Acyltransferase</fullName>
        <ecNumber evidence="9">2.3.1.-</ecNumber>
    </submittedName>
</protein>
<evidence type="ECO:0000256" key="1">
    <source>
        <dbReference type="ARBA" id="ARBA00004651"/>
    </source>
</evidence>
<keyword evidence="9" id="KW-0808">Transferase</keyword>
<dbReference type="EMBL" id="JBALHR010000003">
    <property type="protein sequence ID" value="MEH7827775.1"/>
    <property type="molecule type" value="Genomic_DNA"/>
</dbReference>
<name>A0ABU8BSV2_9RHOB</name>
<accession>A0ABU8BSV2</accession>
<keyword evidence="6 7" id="KW-0472">Membrane</keyword>
<evidence type="ECO:0000256" key="5">
    <source>
        <dbReference type="ARBA" id="ARBA00022989"/>
    </source>
</evidence>
<sequence>MDMRAGGHRQSIDLARFLAAFGVVYTHAEASTRDWTGHLSLGLFLILSAALAVQSAERAGGQYDLMRRLRRVALPWLAWCLFYRALDLVFSDDPARFQPLRDPLTLLIGPEIHLWFLPFLMLGMVLVQPVAGAVTDRRRLAIGCAVLAGLGLPLLWLHEFAGLPFPFAQWTHAIVMYGYGLLWVGAARLGRNGWPFLALLTLTAVLWPFVDKPWLVTVPLAAVLFELFWRLPLRHALLPHLGRAALGIYLVHPFVMLVVYKYLGPLDLWPMTLAVFFGAWACVAVMLRLPLLRAVV</sequence>
<dbReference type="PANTHER" id="PTHR40074">
    <property type="entry name" value="O-ACETYLTRANSFERASE WECH"/>
    <property type="match status" value="1"/>
</dbReference>
<dbReference type="Proteomes" id="UP001431963">
    <property type="component" value="Unassembled WGS sequence"/>
</dbReference>
<proteinExistence type="inferred from homology"/>
<evidence type="ECO:0000256" key="3">
    <source>
        <dbReference type="ARBA" id="ARBA00022475"/>
    </source>
</evidence>
<evidence type="ECO:0000256" key="6">
    <source>
        <dbReference type="ARBA" id="ARBA00023136"/>
    </source>
</evidence>
<dbReference type="GO" id="GO:0016746">
    <property type="term" value="F:acyltransferase activity"/>
    <property type="evidence" value="ECO:0007669"/>
    <property type="project" value="UniProtKB-KW"/>
</dbReference>
<comment type="similarity">
    <text evidence="2">Belongs to the acyltransferase 3 family.</text>
</comment>
<feature type="transmembrane region" description="Helical" evidence="7">
    <location>
        <begin position="269"/>
        <end position="291"/>
    </location>
</feature>
<keyword evidence="4 7" id="KW-0812">Transmembrane</keyword>
<feature type="domain" description="Acyltransferase 3" evidence="8">
    <location>
        <begin position="10"/>
        <end position="285"/>
    </location>
</feature>
<dbReference type="PANTHER" id="PTHR40074:SF2">
    <property type="entry name" value="O-ACETYLTRANSFERASE WECH"/>
    <property type="match status" value="1"/>
</dbReference>